<gene>
    <name evidence="2" type="ORF">CSUI_009517</name>
</gene>
<dbReference type="GeneID" id="94432843"/>
<keyword evidence="2" id="KW-0012">Acyltransferase</keyword>
<feature type="compositionally biased region" description="Basic and acidic residues" evidence="1">
    <location>
        <begin position="389"/>
        <end position="399"/>
    </location>
</feature>
<feature type="region of interest" description="Disordered" evidence="1">
    <location>
        <begin position="266"/>
        <end position="325"/>
    </location>
</feature>
<accession>A0A2C6KJX2</accession>
<reference evidence="2 3" key="1">
    <citation type="journal article" date="2017" name="Int. J. Parasitol.">
        <title>The genome of the protozoan parasite Cystoisospora suis and a reverse vaccinology approach to identify vaccine candidates.</title>
        <authorList>
            <person name="Palmieri N."/>
            <person name="Shrestha A."/>
            <person name="Ruttkowski B."/>
            <person name="Beck T."/>
            <person name="Vogl C."/>
            <person name="Tomley F."/>
            <person name="Blake D.P."/>
            <person name="Joachim A."/>
        </authorList>
    </citation>
    <scope>NUCLEOTIDE SEQUENCE [LARGE SCALE GENOMIC DNA]</scope>
    <source>
        <strain evidence="2 3">Wien I</strain>
    </source>
</reference>
<dbReference type="VEuPathDB" id="ToxoDB:CSUI_009517"/>
<feature type="compositionally biased region" description="Basic and acidic residues" evidence="1">
    <location>
        <begin position="626"/>
        <end position="686"/>
    </location>
</feature>
<feature type="region of interest" description="Disordered" evidence="1">
    <location>
        <begin position="606"/>
        <end position="690"/>
    </location>
</feature>
<keyword evidence="2" id="KW-0808">Transferase</keyword>
<feature type="compositionally biased region" description="Basic residues" evidence="1">
    <location>
        <begin position="864"/>
        <end position="873"/>
    </location>
</feature>
<feature type="compositionally biased region" description="Polar residues" evidence="1">
    <location>
        <begin position="418"/>
        <end position="437"/>
    </location>
</feature>
<dbReference type="AlphaFoldDB" id="A0A2C6KJX2"/>
<protein>
    <submittedName>
        <fullName evidence="2">Lecithin retinol acyltransferase</fullName>
    </submittedName>
</protein>
<feature type="compositionally biased region" description="Low complexity" evidence="1">
    <location>
        <begin position="40"/>
        <end position="53"/>
    </location>
</feature>
<dbReference type="OrthoDB" id="68610at2759"/>
<organism evidence="2 3">
    <name type="scientific">Cystoisospora suis</name>
    <dbReference type="NCBI Taxonomy" id="483139"/>
    <lineage>
        <taxon>Eukaryota</taxon>
        <taxon>Sar</taxon>
        <taxon>Alveolata</taxon>
        <taxon>Apicomplexa</taxon>
        <taxon>Conoidasida</taxon>
        <taxon>Coccidia</taxon>
        <taxon>Eucoccidiorida</taxon>
        <taxon>Eimeriorina</taxon>
        <taxon>Sarcocystidae</taxon>
        <taxon>Cystoisospora</taxon>
    </lineage>
</organism>
<feature type="compositionally biased region" description="Basic and acidic residues" evidence="1">
    <location>
        <begin position="282"/>
        <end position="325"/>
    </location>
</feature>
<dbReference type="EMBL" id="MIGC01005700">
    <property type="protein sequence ID" value="PHJ16666.1"/>
    <property type="molecule type" value="Genomic_DNA"/>
</dbReference>
<feature type="region of interest" description="Disordered" evidence="1">
    <location>
        <begin position="738"/>
        <end position="873"/>
    </location>
</feature>
<evidence type="ECO:0000313" key="3">
    <source>
        <dbReference type="Proteomes" id="UP000221165"/>
    </source>
</evidence>
<feature type="non-terminal residue" evidence="2">
    <location>
        <position position="1053"/>
    </location>
</feature>
<dbReference type="GO" id="GO:0016746">
    <property type="term" value="F:acyltransferase activity"/>
    <property type="evidence" value="ECO:0007669"/>
    <property type="project" value="UniProtKB-KW"/>
</dbReference>
<feature type="region of interest" description="Disordered" evidence="1">
    <location>
        <begin position="154"/>
        <end position="180"/>
    </location>
</feature>
<feature type="region of interest" description="Disordered" evidence="1">
    <location>
        <begin position="1"/>
        <end position="61"/>
    </location>
</feature>
<proteinExistence type="predicted"/>
<feature type="region of interest" description="Disordered" evidence="1">
    <location>
        <begin position="87"/>
        <end position="135"/>
    </location>
</feature>
<comment type="caution">
    <text evidence="2">The sequence shown here is derived from an EMBL/GenBank/DDBJ whole genome shotgun (WGS) entry which is preliminary data.</text>
</comment>
<feature type="compositionally biased region" description="Basic and acidic residues" evidence="1">
    <location>
        <begin position="446"/>
        <end position="459"/>
    </location>
</feature>
<feature type="compositionally biased region" description="Basic and acidic residues" evidence="1">
    <location>
        <begin position="847"/>
        <end position="858"/>
    </location>
</feature>
<evidence type="ECO:0000313" key="2">
    <source>
        <dbReference type="EMBL" id="PHJ16666.1"/>
    </source>
</evidence>
<feature type="compositionally biased region" description="Low complexity" evidence="1">
    <location>
        <begin position="476"/>
        <end position="487"/>
    </location>
</feature>
<dbReference type="RefSeq" id="XP_067918392.1">
    <property type="nucleotide sequence ID" value="XM_068069632.1"/>
</dbReference>
<evidence type="ECO:0000256" key="1">
    <source>
        <dbReference type="SAM" id="MobiDB-lite"/>
    </source>
</evidence>
<name>A0A2C6KJX2_9APIC</name>
<feature type="compositionally biased region" description="Low complexity" evidence="1">
    <location>
        <begin position="238"/>
        <end position="254"/>
    </location>
</feature>
<feature type="compositionally biased region" description="Polar residues" evidence="1">
    <location>
        <begin position="100"/>
        <end position="117"/>
    </location>
</feature>
<feature type="region of interest" description="Disordered" evidence="1">
    <location>
        <begin position="224"/>
        <end position="254"/>
    </location>
</feature>
<feature type="compositionally biased region" description="Basic and acidic residues" evidence="1">
    <location>
        <begin position="157"/>
        <end position="170"/>
    </location>
</feature>
<feature type="region of interest" description="Disordered" evidence="1">
    <location>
        <begin position="368"/>
        <end position="487"/>
    </location>
</feature>
<sequence length="1053" mass="113266">MGDIDTTRSAMTHGGPVRDQGADEDSSSLSSDQQGRRSSESGSSRSTAASRSDVPSRSRGELFSSSFSFSRLASAVSALHRVATSEFSTYRETFSRSRRQPSSCLTSQSTPENSATHTDVGKQGGGETKAGAQQADPIMTADCKGTTGTALAAASGEEFRESGSTRRGDATHPLLLDGGLPVTKETRSHIEEADQRKISNTQDIVVSRQERGDGGGEIFLSARSSTENVQEIPSCQGSPSQAAETTPTATTDSSCTALVQSRTCTSQAQHEGEQTTSSHTGVVEERRAGQGEEVKGEEGEVRMKTHETADTKEDGGQHGVVDDPRVDDFDMHGALVFDDYELLNYPVSPSVTTVPLSPHSFITRRASTIQQTTARRSDFSCRGSGAPPLERHPGRKEVEEEKNEEGIMQPCLFPLHSGRSSAATTQEEGVSFQSSRVASMMNANDAGRRNSIERSERLQSEGSGPSDAMPSSCPVSDSSEPLLHLSSHSSRGNLRGCFSRSSTSSASSFGPLRHIEELKKNLRGAVHVVSAFDGSGRQTGGGGESRFPLSSSTGVWMSPMRWHPLIRRCVFGPLVREGMFSKWKNSSEVADAVVVVKLSDYVVHVERGGGDDEGDRGGSMLGSSDMARRGGRREEDEERRTRRESKKVEDEGDRAGGDIPERKGEETRERSKVTEDHLDEKNKDESSSYYAEPPLKALDVEALETNVTRLFNERPQAIVLLNDLPLSCKALVFAMENPSPSSFSSSEEKDKNSGEQDDISMTREAALSSTSLGRSPHHQVSSARLLAVADPSPSSTAGTGQGASERKKEIEAHPSTGSVQGEGYITDREAGGSHFTPSSFAISRNVEGSHRSSRRWDDQSSPQNRKRKQRGRRICVPFTPGVFTRSFLETISSSPSPSVGVERSSTSVTHALPVTAGEGDADTAVMTATTTTASTKETPKAVQTFIRNVETITSRTSAAAAEAGKGFLSDLFSGVAGEDDEDVDDTDAQRDDVAHDEWCDTRKENVPVVILVMRGGTDLAALSQVEGIRRACITPIPLRIGDHIYRTIKPRGI</sequence>
<feature type="compositionally biased region" description="Polar residues" evidence="1">
    <location>
        <begin position="767"/>
        <end position="782"/>
    </location>
</feature>
<feature type="compositionally biased region" description="Polar residues" evidence="1">
    <location>
        <begin position="266"/>
        <end position="280"/>
    </location>
</feature>
<dbReference type="Proteomes" id="UP000221165">
    <property type="component" value="Unassembled WGS sequence"/>
</dbReference>
<feature type="compositionally biased region" description="Polar residues" evidence="1">
    <location>
        <begin position="224"/>
        <end position="237"/>
    </location>
</feature>
<keyword evidence="3" id="KW-1185">Reference proteome</keyword>